<dbReference type="GO" id="GO:0015627">
    <property type="term" value="C:type II protein secretion system complex"/>
    <property type="evidence" value="ECO:0007669"/>
    <property type="project" value="InterPro"/>
</dbReference>
<sequence length="279" mass="31248">MKRPKPAFTLIELLVVIAIIAILAAILFPVFAQAREKARAISCVSNMKQLGTALLMYQQDYDDSFCPPLAWMPPSGNFDTVNSPQTWDRLIYPYTKNMQIISCPSDIYSPTVQTTYGQVKRSYTMPGTFGWCWFCGNGGIENNYACANNGKFGCEFNVPVAAAGFPAITVMLYERDNCNWPNGWWNWCSVGDGTNELALRHNGTSNLLYADGHVHNVRGFPNNNSGWPNKGQYPVLPGYRCWYHDNPHQASRWSGNWHDILPYHDGIDVTCGGNQGTMP</sequence>
<dbReference type="Pfam" id="PF07596">
    <property type="entry name" value="SBP_bac_10"/>
    <property type="match status" value="1"/>
</dbReference>
<dbReference type="PATRIC" id="fig|1303518.3.peg.605"/>
<dbReference type="Gene3D" id="3.30.700.10">
    <property type="entry name" value="Glycoprotein, Type 4 Pilin"/>
    <property type="match status" value="1"/>
</dbReference>
<dbReference type="InterPro" id="IPR012902">
    <property type="entry name" value="N_methyl_site"/>
</dbReference>
<reference evidence="4" key="1">
    <citation type="submission" date="2013-03" db="EMBL/GenBank/DDBJ databases">
        <title>Genome sequence of Chthonomonas calidirosea, the first sequenced genome from the Armatimonadetes phylum (formally candidate division OP10).</title>
        <authorList>
            <person name="Lee K.C.Y."/>
            <person name="Morgan X.C."/>
            <person name="Dunfield P.F."/>
            <person name="Tamas I."/>
            <person name="Houghton K.M."/>
            <person name="Vyssotski M."/>
            <person name="Ryan J.L.J."/>
            <person name="Lagutin K."/>
            <person name="McDonald I.R."/>
            <person name="Stott M.B."/>
        </authorList>
    </citation>
    <scope>NUCLEOTIDE SEQUENCE [LARGE SCALE GENOMIC DNA]</scope>
    <source>
        <strain evidence="4">DSM 23976 / ICMP 18418 / T49</strain>
    </source>
</reference>
<dbReference type="AlphaFoldDB" id="S0EXB3"/>
<protein>
    <submittedName>
        <fullName evidence="3">Prepilin-type N-terminal cleavage/methylation domain</fullName>
    </submittedName>
</protein>
<dbReference type="InParanoid" id="S0EXB3"/>
<name>S0EXB3_CHTCT</name>
<dbReference type="eggNOG" id="COG2165">
    <property type="taxonomic scope" value="Bacteria"/>
</dbReference>
<dbReference type="RefSeq" id="WP_016481990.1">
    <property type="nucleotide sequence ID" value="NC_021487.1"/>
</dbReference>
<dbReference type="InterPro" id="IPR000983">
    <property type="entry name" value="Bac_GSPG_pilin"/>
</dbReference>
<proteinExistence type="predicted"/>
<evidence type="ECO:0000259" key="2">
    <source>
        <dbReference type="Pfam" id="PF07596"/>
    </source>
</evidence>
<dbReference type="SUPFAM" id="SSF54523">
    <property type="entry name" value="Pili subunits"/>
    <property type="match status" value="1"/>
</dbReference>
<dbReference type="InterPro" id="IPR011453">
    <property type="entry name" value="DUF1559"/>
</dbReference>
<keyword evidence="4" id="KW-1185">Reference proteome</keyword>
<evidence type="ECO:0000313" key="3">
    <source>
        <dbReference type="EMBL" id="CCW34428.1"/>
    </source>
</evidence>
<dbReference type="PANTHER" id="PTHR30093">
    <property type="entry name" value="GENERAL SECRETION PATHWAY PROTEIN G"/>
    <property type="match status" value="1"/>
</dbReference>
<evidence type="ECO:0000313" key="4">
    <source>
        <dbReference type="Proteomes" id="UP000014227"/>
    </source>
</evidence>
<dbReference type="PRINTS" id="PR00813">
    <property type="entry name" value="BCTERIALGSPG"/>
</dbReference>
<organism evidence="3 4">
    <name type="scientific">Chthonomonas calidirosea (strain DSM 23976 / ICMP 18418 / T49)</name>
    <dbReference type="NCBI Taxonomy" id="1303518"/>
    <lineage>
        <taxon>Bacteria</taxon>
        <taxon>Bacillati</taxon>
        <taxon>Armatimonadota</taxon>
        <taxon>Chthonomonadia</taxon>
        <taxon>Chthonomonadales</taxon>
        <taxon>Chthonomonadaceae</taxon>
        <taxon>Chthonomonas</taxon>
    </lineage>
</organism>
<keyword evidence="1" id="KW-0488">Methylation</keyword>
<dbReference type="Proteomes" id="UP000014227">
    <property type="component" value="Chromosome I"/>
</dbReference>
<dbReference type="NCBIfam" id="TIGR04294">
    <property type="entry name" value="pre_pil_HX9DG"/>
    <property type="match status" value="1"/>
</dbReference>
<dbReference type="HOGENOM" id="CLU_041661_1_1_0"/>
<accession>S0EXB3</accession>
<dbReference type="Pfam" id="PF07963">
    <property type="entry name" value="N_methyl"/>
    <property type="match status" value="1"/>
</dbReference>
<dbReference type="NCBIfam" id="TIGR02532">
    <property type="entry name" value="IV_pilin_GFxxxE"/>
    <property type="match status" value="1"/>
</dbReference>
<dbReference type="GO" id="GO:0015628">
    <property type="term" value="P:protein secretion by the type II secretion system"/>
    <property type="evidence" value="ECO:0007669"/>
    <property type="project" value="InterPro"/>
</dbReference>
<feature type="domain" description="DUF1559" evidence="2">
    <location>
        <begin position="33"/>
        <end position="94"/>
    </location>
</feature>
<dbReference type="InterPro" id="IPR027558">
    <property type="entry name" value="Pre_pil_HX9DG_C"/>
</dbReference>
<dbReference type="KEGG" id="ccz:CCALI_00602"/>
<dbReference type="EMBL" id="HF951689">
    <property type="protein sequence ID" value="CCW34428.1"/>
    <property type="molecule type" value="Genomic_DNA"/>
</dbReference>
<gene>
    <name evidence="3" type="ORF">CCALI_00602</name>
</gene>
<dbReference type="PANTHER" id="PTHR30093:SF2">
    <property type="entry name" value="TYPE II SECRETION SYSTEM PROTEIN H"/>
    <property type="match status" value="1"/>
</dbReference>
<evidence type="ECO:0000256" key="1">
    <source>
        <dbReference type="ARBA" id="ARBA00022481"/>
    </source>
</evidence>
<dbReference type="InterPro" id="IPR045584">
    <property type="entry name" value="Pilin-like"/>
</dbReference>